<comment type="function">
    <text evidence="5">Removes the phosphate from trehalose 6-phosphate to produce free trehalose.</text>
</comment>
<proteinExistence type="inferred from homology"/>
<keyword evidence="4 5" id="KW-0378">Hydrolase</keyword>
<dbReference type="AlphaFoldDB" id="M2X0W6"/>
<organism evidence="6 7">
    <name type="scientific">Galdieria sulphuraria</name>
    <name type="common">Red alga</name>
    <dbReference type="NCBI Taxonomy" id="130081"/>
    <lineage>
        <taxon>Eukaryota</taxon>
        <taxon>Rhodophyta</taxon>
        <taxon>Bangiophyceae</taxon>
        <taxon>Galdieriales</taxon>
        <taxon>Galdieriaceae</taxon>
        <taxon>Galdieria</taxon>
    </lineage>
</organism>
<comment type="cofactor">
    <cofactor evidence="5">
        <name>a divalent metal cation</name>
        <dbReference type="ChEBI" id="CHEBI:60240"/>
    </cofactor>
</comment>
<dbReference type="SUPFAM" id="SSF56784">
    <property type="entry name" value="HAD-like"/>
    <property type="match status" value="1"/>
</dbReference>
<comment type="pathway">
    <text evidence="2 5">Glycan biosynthesis; trehalose biosynthesis.</text>
</comment>
<dbReference type="NCBIfam" id="TIGR01484">
    <property type="entry name" value="HAD-SF-IIB"/>
    <property type="match status" value="1"/>
</dbReference>
<dbReference type="InterPro" id="IPR036412">
    <property type="entry name" value="HAD-like_sf"/>
</dbReference>
<evidence type="ECO:0000256" key="4">
    <source>
        <dbReference type="ARBA" id="ARBA00022801"/>
    </source>
</evidence>
<dbReference type="InterPro" id="IPR006379">
    <property type="entry name" value="HAD-SF_hydro_IIB"/>
</dbReference>
<evidence type="ECO:0000313" key="6">
    <source>
        <dbReference type="EMBL" id="EME29995.1"/>
    </source>
</evidence>
<dbReference type="KEGG" id="gsl:Gasu_25840"/>
<dbReference type="Pfam" id="PF02358">
    <property type="entry name" value="Trehalose_PPase"/>
    <property type="match status" value="1"/>
</dbReference>
<dbReference type="OMA" id="WNKGLAA"/>
<accession>M2X0W6</accession>
<dbReference type="EMBL" id="KB454503">
    <property type="protein sequence ID" value="EME29995.1"/>
    <property type="molecule type" value="Genomic_DNA"/>
</dbReference>
<dbReference type="GO" id="GO:0005992">
    <property type="term" value="P:trehalose biosynthetic process"/>
    <property type="evidence" value="ECO:0007669"/>
    <property type="project" value="UniProtKB-UniPathway"/>
</dbReference>
<dbReference type="InterPro" id="IPR023214">
    <property type="entry name" value="HAD_sf"/>
</dbReference>
<sequence length="369" mass="41484">MQRQLEELSETLQFPSLGDTEVLLANPSLVGSLVSDECHSKPGTSPCRREDFFDLRKEDSVKNYSRKHFEDHAGNKQDRIIPKEVCSLPSALDSLNEILTEKLWSRNVILFLDYDGTLAPIVDDPDRAFLPEETKTALLKLTELGIPVAIVSGRARRKIQNFVNIDTLYYAGSHGFDICGPNGYIVPHQVAGDTLPVLGEAAEIIKEQIVQKYPGASMEDNILSKTLHYRRCSPNIIPELEKKLDNILDCFPQLQKTYGKCVFEIRPKFDWDKGKAVEWLLSALAMNSPDVVPIYIGDDRTDEDAFQVVVKKGVAIIVADESEYATFANFRLKDPSEVRKFLFQFWISKVQTVASKMSCGKSLSNCQSC</sequence>
<protein>
    <recommendedName>
        <fullName evidence="5">Trehalose 6-phosphate phosphatase</fullName>
        <ecNumber evidence="5">3.1.3.12</ecNumber>
    </recommendedName>
</protein>
<dbReference type="InterPro" id="IPR003337">
    <property type="entry name" value="Trehalose_PPase"/>
</dbReference>
<comment type="catalytic activity">
    <reaction evidence="1 5">
        <text>alpha,alpha-trehalose 6-phosphate + H2O = alpha,alpha-trehalose + phosphate</text>
        <dbReference type="Rhea" id="RHEA:23420"/>
        <dbReference type="ChEBI" id="CHEBI:15377"/>
        <dbReference type="ChEBI" id="CHEBI:16551"/>
        <dbReference type="ChEBI" id="CHEBI:43474"/>
        <dbReference type="ChEBI" id="CHEBI:58429"/>
        <dbReference type="EC" id="3.1.3.12"/>
    </reaction>
</comment>
<dbReference type="Gene3D" id="3.40.50.1000">
    <property type="entry name" value="HAD superfamily/HAD-like"/>
    <property type="match status" value="1"/>
</dbReference>
<dbReference type="Gene3D" id="3.30.70.1020">
    <property type="entry name" value="Trehalose-6-phosphate phosphatase related protein, domain 2"/>
    <property type="match status" value="1"/>
</dbReference>
<dbReference type="RefSeq" id="XP_005706515.1">
    <property type="nucleotide sequence ID" value="XM_005706458.1"/>
</dbReference>
<dbReference type="InterPro" id="IPR044651">
    <property type="entry name" value="OTSB-like"/>
</dbReference>
<keyword evidence="7" id="KW-1185">Reference proteome</keyword>
<evidence type="ECO:0000256" key="1">
    <source>
        <dbReference type="ARBA" id="ARBA00000500"/>
    </source>
</evidence>
<dbReference type="GO" id="GO:0004805">
    <property type="term" value="F:trehalose-phosphatase activity"/>
    <property type="evidence" value="ECO:0007669"/>
    <property type="project" value="UniProtKB-EC"/>
</dbReference>
<dbReference type="CDD" id="cd01627">
    <property type="entry name" value="HAD_TPP"/>
    <property type="match status" value="1"/>
</dbReference>
<evidence type="ECO:0000256" key="5">
    <source>
        <dbReference type="RuleBase" id="RU361117"/>
    </source>
</evidence>
<dbReference type="STRING" id="130081.M2X0W6"/>
<name>M2X0W6_GALSU</name>
<dbReference type="PANTHER" id="PTHR43768">
    <property type="entry name" value="TREHALOSE 6-PHOSPHATE PHOSPHATASE"/>
    <property type="match status" value="1"/>
</dbReference>
<dbReference type="OrthoDB" id="411251at2759"/>
<comment type="similarity">
    <text evidence="3 5">Belongs to the trehalose phosphatase family.</text>
</comment>
<dbReference type="Gramene" id="EME29995">
    <property type="protein sequence ID" value="EME29995"/>
    <property type="gene ID" value="Gasu_25840"/>
</dbReference>
<dbReference type="PANTHER" id="PTHR43768:SF3">
    <property type="entry name" value="TREHALOSE 6-PHOSPHATE PHOSPHATASE"/>
    <property type="match status" value="1"/>
</dbReference>
<reference evidence="7" key="1">
    <citation type="journal article" date="2013" name="Science">
        <title>Gene transfer from bacteria and archaea facilitated evolution of an extremophilic eukaryote.</title>
        <authorList>
            <person name="Schonknecht G."/>
            <person name="Chen W.H."/>
            <person name="Ternes C.M."/>
            <person name="Barbier G.G."/>
            <person name="Shrestha R.P."/>
            <person name="Stanke M."/>
            <person name="Brautigam A."/>
            <person name="Baker B.J."/>
            <person name="Banfield J.F."/>
            <person name="Garavito R.M."/>
            <person name="Carr K."/>
            <person name="Wilkerson C."/>
            <person name="Rensing S.A."/>
            <person name="Gagneul D."/>
            <person name="Dickenson N.E."/>
            <person name="Oesterhelt C."/>
            <person name="Lercher M.J."/>
            <person name="Weber A.P."/>
        </authorList>
    </citation>
    <scope>NUCLEOTIDE SEQUENCE [LARGE SCALE GENOMIC DNA]</scope>
    <source>
        <strain evidence="7">074W</strain>
    </source>
</reference>
<gene>
    <name evidence="6" type="ORF">Gasu_25840</name>
</gene>
<dbReference type="Proteomes" id="UP000030680">
    <property type="component" value="Unassembled WGS sequence"/>
</dbReference>
<evidence type="ECO:0000313" key="7">
    <source>
        <dbReference type="Proteomes" id="UP000030680"/>
    </source>
</evidence>
<evidence type="ECO:0000256" key="2">
    <source>
        <dbReference type="ARBA" id="ARBA00005199"/>
    </source>
</evidence>
<dbReference type="eggNOG" id="KOG1050">
    <property type="taxonomic scope" value="Eukaryota"/>
</dbReference>
<dbReference type="UniPathway" id="UPA00299"/>
<dbReference type="NCBIfam" id="TIGR00685">
    <property type="entry name" value="T6PP"/>
    <property type="match status" value="1"/>
</dbReference>
<dbReference type="EC" id="3.1.3.12" evidence="5"/>
<dbReference type="GeneID" id="17088756"/>
<evidence type="ECO:0000256" key="3">
    <source>
        <dbReference type="ARBA" id="ARBA00008770"/>
    </source>
</evidence>